<dbReference type="EMBL" id="MKQR01000007">
    <property type="protein sequence ID" value="OLR94623.1"/>
    <property type="molecule type" value="Genomic_DNA"/>
</dbReference>
<dbReference type="OrthoDB" id="9804442at2"/>
<dbReference type="PANTHER" id="PTHR43046:SF2">
    <property type="entry name" value="8-OXO-DGTP DIPHOSPHATASE-RELATED"/>
    <property type="match status" value="1"/>
</dbReference>
<comment type="similarity">
    <text evidence="2 4">Belongs to the Nudix hydrolase family.</text>
</comment>
<evidence type="ECO:0000256" key="4">
    <source>
        <dbReference type="RuleBase" id="RU003476"/>
    </source>
</evidence>
<comment type="cofactor">
    <cofactor evidence="1">
        <name>Mg(2+)</name>
        <dbReference type="ChEBI" id="CHEBI:18420"/>
    </cofactor>
</comment>
<evidence type="ECO:0000256" key="2">
    <source>
        <dbReference type="ARBA" id="ARBA00005582"/>
    </source>
</evidence>
<evidence type="ECO:0000259" key="5">
    <source>
        <dbReference type="PROSITE" id="PS51462"/>
    </source>
</evidence>
<keyword evidence="7" id="KW-1185">Reference proteome</keyword>
<dbReference type="InterPro" id="IPR000086">
    <property type="entry name" value="NUDIX_hydrolase_dom"/>
</dbReference>
<feature type="domain" description="Nudix hydrolase" evidence="5">
    <location>
        <begin position="5"/>
        <end position="137"/>
    </location>
</feature>
<sequence length="151" mass="16573">MKKTLRVAAYAVCVENEEVLLAHFVGRRSRHWTLPGGGVEHGEHPLDTVVREVFEETGYEVRVDALLGVDSLREEVPGRVGAVDFHALRLVYAATVIGGEMRFEENGTTDMAAWVPLAEVADLPRGPLVNTALELARVRPPTGRLTDTYPA</sequence>
<evidence type="ECO:0000313" key="6">
    <source>
        <dbReference type="EMBL" id="OLR94623.1"/>
    </source>
</evidence>
<dbReference type="SUPFAM" id="SSF55811">
    <property type="entry name" value="Nudix"/>
    <property type="match status" value="1"/>
</dbReference>
<dbReference type="Proteomes" id="UP000186040">
    <property type="component" value="Unassembled WGS sequence"/>
</dbReference>
<evidence type="ECO:0000313" key="7">
    <source>
        <dbReference type="Proteomes" id="UP000186040"/>
    </source>
</evidence>
<organism evidence="6 7">
    <name type="scientific">Actinokineospora bangkokensis</name>
    <dbReference type="NCBI Taxonomy" id="1193682"/>
    <lineage>
        <taxon>Bacteria</taxon>
        <taxon>Bacillati</taxon>
        <taxon>Actinomycetota</taxon>
        <taxon>Actinomycetes</taxon>
        <taxon>Pseudonocardiales</taxon>
        <taxon>Pseudonocardiaceae</taxon>
        <taxon>Actinokineospora</taxon>
    </lineage>
</organism>
<dbReference type="InterPro" id="IPR015797">
    <property type="entry name" value="NUDIX_hydrolase-like_dom_sf"/>
</dbReference>
<name>A0A1Q9LRI9_9PSEU</name>
<reference evidence="6 7" key="1">
    <citation type="submission" date="2016-10" db="EMBL/GenBank/DDBJ databases">
        <title>The Draft Genome Sequence of Actinokineospora bangkokensis 44EHWT reveals the biosynthetic pathway of antifungal compounds Thailandins with unusual extender unit butylmalonyl-CoA.</title>
        <authorList>
            <person name="Greule A."/>
            <person name="Intra B."/>
            <person name="Flemming S."/>
            <person name="Rommel M.G."/>
            <person name="Panbangred W."/>
            <person name="Bechthold A."/>
        </authorList>
    </citation>
    <scope>NUCLEOTIDE SEQUENCE [LARGE SCALE GENOMIC DNA]</scope>
    <source>
        <strain evidence="6 7">44EHW</strain>
    </source>
</reference>
<dbReference type="PROSITE" id="PS00893">
    <property type="entry name" value="NUDIX_BOX"/>
    <property type="match status" value="1"/>
</dbReference>
<keyword evidence="3 4" id="KW-0378">Hydrolase</keyword>
<dbReference type="RefSeq" id="WP_075974001.1">
    <property type="nucleotide sequence ID" value="NZ_MKQR01000007.1"/>
</dbReference>
<accession>A0A1Q9LRI9</accession>
<comment type="caution">
    <text evidence="6">The sequence shown here is derived from an EMBL/GenBank/DDBJ whole genome shotgun (WGS) entry which is preliminary data.</text>
</comment>
<dbReference type="PROSITE" id="PS51462">
    <property type="entry name" value="NUDIX"/>
    <property type="match status" value="1"/>
</dbReference>
<evidence type="ECO:0000256" key="3">
    <source>
        <dbReference type="ARBA" id="ARBA00022801"/>
    </source>
</evidence>
<proteinExistence type="inferred from homology"/>
<dbReference type="GO" id="GO:0016787">
    <property type="term" value="F:hydrolase activity"/>
    <property type="evidence" value="ECO:0007669"/>
    <property type="project" value="UniProtKB-KW"/>
</dbReference>
<evidence type="ECO:0000256" key="1">
    <source>
        <dbReference type="ARBA" id="ARBA00001946"/>
    </source>
</evidence>
<dbReference type="Gene3D" id="3.90.79.10">
    <property type="entry name" value="Nucleoside Triphosphate Pyrophosphohydrolase"/>
    <property type="match status" value="1"/>
</dbReference>
<dbReference type="AlphaFoldDB" id="A0A1Q9LRI9"/>
<gene>
    <name evidence="6" type="ORF">BJP25_12895</name>
</gene>
<dbReference type="PRINTS" id="PR00502">
    <property type="entry name" value="NUDIXFAMILY"/>
</dbReference>
<protein>
    <submittedName>
        <fullName evidence="6">NUDIX hydrolase</fullName>
    </submittedName>
</protein>
<dbReference type="PANTHER" id="PTHR43046">
    <property type="entry name" value="GDP-MANNOSE MANNOSYL HYDROLASE"/>
    <property type="match status" value="1"/>
</dbReference>
<dbReference type="STRING" id="1193682.BJP25_12895"/>
<dbReference type="Pfam" id="PF00293">
    <property type="entry name" value="NUDIX"/>
    <property type="match status" value="1"/>
</dbReference>
<dbReference type="InterPro" id="IPR020476">
    <property type="entry name" value="Nudix_hydrolase"/>
</dbReference>
<dbReference type="InterPro" id="IPR020084">
    <property type="entry name" value="NUDIX_hydrolase_CS"/>
</dbReference>